<reference evidence="2" key="1">
    <citation type="journal article" date="2014" name="Proc. Natl. Acad. Sci. U.S.A.">
        <title>Extensive sampling of basidiomycete genomes demonstrates inadequacy of the white-rot/brown-rot paradigm for wood decay fungi.</title>
        <authorList>
            <person name="Riley R."/>
            <person name="Salamov A.A."/>
            <person name="Brown D.W."/>
            <person name="Nagy L.G."/>
            <person name="Floudas D."/>
            <person name="Held B.W."/>
            <person name="Levasseur A."/>
            <person name="Lombard V."/>
            <person name="Morin E."/>
            <person name="Otillar R."/>
            <person name="Lindquist E.A."/>
            <person name="Sun H."/>
            <person name="LaButti K.M."/>
            <person name="Schmutz J."/>
            <person name="Jabbour D."/>
            <person name="Luo H."/>
            <person name="Baker S.E."/>
            <person name="Pisabarro A.G."/>
            <person name="Walton J.D."/>
            <person name="Blanchette R.A."/>
            <person name="Henrissat B."/>
            <person name="Martin F."/>
            <person name="Cullen D."/>
            <person name="Hibbett D.S."/>
            <person name="Grigoriev I.V."/>
        </authorList>
    </citation>
    <scope>NUCLEOTIDE SEQUENCE [LARGE SCALE GENOMIC DNA]</scope>
    <source>
        <strain evidence="2">FD-172 SS1</strain>
    </source>
</reference>
<organism evidence="1 2">
    <name type="scientific">Botryobasidium botryosum (strain FD-172 SS1)</name>
    <dbReference type="NCBI Taxonomy" id="930990"/>
    <lineage>
        <taxon>Eukaryota</taxon>
        <taxon>Fungi</taxon>
        <taxon>Dikarya</taxon>
        <taxon>Basidiomycota</taxon>
        <taxon>Agaricomycotina</taxon>
        <taxon>Agaricomycetes</taxon>
        <taxon>Cantharellales</taxon>
        <taxon>Botryobasidiaceae</taxon>
        <taxon>Botryobasidium</taxon>
    </lineage>
</organism>
<name>A0A067LRP7_BOTB1</name>
<gene>
    <name evidence="1" type="ORF">BOTBODRAFT_39935</name>
</gene>
<dbReference type="InterPro" id="IPR008948">
    <property type="entry name" value="L-Aspartase-like"/>
</dbReference>
<dbReference type="Proteomes" id="UP000027195">
    <property type="component" value="Unassembled WGS sequence"/>
</dbReference>
<dbReference type="EMBL" id="KL198177">
    <property type="protein sequence ID" value="KDQ05878.1"/>
    <property type="molecule type" value="Genomic_DNA"/>
</dbReference>
<dbReference type="Gene3D" id="1.20.200.10">
    <property type="entry name" value="Fumarase/aspartase (Central domain)"/>
    <property type="match status" value="1"/>
</dbReference>
<accession>A0A067LRP7</accession>
<keyword evidence="2" id="KW-1185">Reference proteome</keyword>
<dbReference type="PANTHER" id="PTHR10362">
    <property type="entry name" value="HISTIDINE AMMONIA-LYASE"/>
    <property type="match status" value="1"/>
</dbReference>
<proteinExistence type="predicted"/>
<dbReference type="HOGENOM" id="CLU_1992240_0_0_1"/>
<dbReference type="InterPro" id="IPR001106">
    <property type="entry name" value="Aromatic_Lyase"/>
</dbReference>
<dbReference type="InParanoid" id="A0A067LRP7"/>
<dbReference type="GO" id="GO:0003824">
    <property type="term" value="F:catalytic activity"/>
    <property type="evidence" value="ECO:0007669"/>
    <property type="project" value="InterPro"/>
</dbReference>
<evidence type="ECO:0000313" key="1">
    <source>
        <dbReference type="EMBL" id="KDQ05878.1"/>
    </source>
</evidence>
<dbReference type="Pfam" id="PF00221">
    <property type="entry name" value="Lyase_aromatic"/>
    <property type="match status" value="1"/>
</dbReference>
<dbReference type="OrthoDB" id="10051290at2759"/>
<protein>
    <submittedName>
        <fullName evidence="1">Uncharacterized protein</fullName>
    </submittedName>
</protein>
<sequence length="125" mass="14167">MAAVDRSAALSRRFRRCRHYFLVCAPFSCPRDIWLAFYASARFAQECNSTTDNPFIDGEMCGTHRGGNLQAAVVANAMEKTWLSLFHCGKTLFAQPTKLLNPAFNHSIIQESIRVSQHRMEIRAD</sequence>
<evidence type="ECO:0000313" key="2">
    <source>
        <dbReference type="Proteomes" id="UP000027195"/>
    </source>
</evidence>
<dbReference type="SUPFAM" id="SSF48557">
    <property type="entry name" value="L-aspartase-like"/>
    <property type="match status" value="1"/>
</dbReference>
<dbReference type="STRING" id="930990.A0A067LRP7"/>
<dbReference type="AlphaFoldDB" id="A0A067LRP7"/>